<dbReference type="WBParaSite" id="TMUE_0000000116.1">
    <property type="protein sequence ID" value="TMUE_0000000116.1"/>
    <property type="gene ID" value="WBGene00296064"/>
</dbReference>
<proteinExistence type="predicted"/>
<evidence type="ECO:0000313" key="4">
    <source>
        <dbReference type="WBParaSite" id="TMUE_2000010067.1"/>
    </source>
</evidence>
<name>A0A5S6PYS4_TRIMR</name>
<reference evidence="2" key="2">
    <citation type="submission" date="2014-03" db="EMBL/GenBank/DDBJ databases">
        <title>The whipworm genome and dual-species transcriptomics of an intimate host-pathogen interaction.</title>
        <authorList>
            <person name="Foth B.J."/>
            <person name="Tsai I.J."/>
            <person name="Reid A.J."/>
            <person name="Bancroft A.J."/>
            <person name="Nichol S."/>
            <person name="Tracey A."/>
            <person name="Holroyd N."/>
            <person name="Cotton J.A."/>
            <person name="Stanley E.J."/>
            <person name="Zarowiecki M."/>
            <person name="Liu J.Z."/>
            <person name="Huckvale T."/>
            <person name="Cooper P.J."/>
            <person name="Grencis R.K."/>
            <person name="Berriman M."/>
        </authorList>
    </citation>
    <scope>NUCLEOTIDE SEQUENCE [LARGE SCALE GENOMIC DNA]</scope>
    <source>
        <strain evidence="2">Edinburgh</strain>
    </source>
</reference>
<evidence type="ECO:0000256" key="1">
    <source>
        <dbReference type="SAM" id="SignalP"/>
    </source>
</evidence>
<evidence type="ECO:0000313" key="3">
    <source>
        <dbReference type="WBParaSite" id="TMUE_0000000116.1"/>
    </source>
</evidence>
<sequence length="158" mass="17598">MKLTIAVVLCCLAKVAIAGSFSAATTISDNGYLDCLKMMDCITRTEARDYFSRPELARLHTEAVIIVLPERQIPAHVASSFLKGLRLQSRNASLPQGSLDGISNEDYARLLASYRYITQTEYEKILRHNYDMIDSTVVLQDRQLPASVLSRVMKSPAT</sequence>
<keyword evidence="1" id="KW-0732">Signal</keyword>
<accession>A0A5S6PYS4</accession>
<dbReference type="WBParaSite" id="TMUE_2000010067.1">
    <property type="protein sequence ID" value="TMUE_2000010067.1"/>
    <property type="gene ID" value="WBGene00300831"/>
</dbReference>
<organism evidence="2 3">
    <name type="scientific">Trichuris muris</name>
    <name type="common">Mouse whipworm</name>
    <dbReference type="NCBI Taxonomy" id="70415"/>
    <lineage>
        <taxon>Eukaryota</taxon>
        <taxon>Metazoa</taxon>
        <taxon>Ecdysozoa</taxon>
        <taxon>Nematoda</taxon>
        <taxon>Enoplea</taxon>
        <taxon>Dorylaimia</taxon>
        <taxon>Trichinellida</taxon>
        <taxon>Trichuridae</taxon>
        <taxon>Trichuris</taxon>
    </lineage>
</organism>
<dbReference type="Proteomes" id="UP000046395">
    <property type="component" value="Unassembled WGS sequence"/>
</dbReference>
<reference evidence="3 4" key="3">
    <citation type="submission" date="2019-12" db="UniProtKB">
        <authorList>
            <consortium name="WormBaseParasite"/>
        </authorList>
    </citation>
    <scope>IDENTIFICATION</scope>
</reference>
<feature type="chain" id="PRO_5044624219" evidence="1">
    <location>
        <begin position="19"/>
        <end position="158"/>
    </location>
</feature>
<reference evidence="2" key="1">
    <citation type="submission" date="2013-11" db="EMBL/GenBank/DDBJ databases">
        <authorList>
            <person name="Aslett M."/>
        </authorList>
    </citation>
    <scope>NUCLEOTIDE SEQUENCE [LARGE SCALE GENOMIC DNA]</scope>
    <source>
        <strain evidence="2">Edinburgh</strain>
    </source>
</reference>
<keyword evidence="2" id="KW-1185">Reference proteome</keyword>
<feature type="signal peptide" evidence="1">
    <location>
        <begin position="1"/>
        <end position="18"/>
    </location>
</feature>
<dbReference type="AlphaFoldDB" id="A0A5S6PYS4"/>
<evidence type="ECO:0000313" key="2">
    <source>
        <dbReference type="Proteomes" id="UP000046395"/>
    </source>
</evidence>
<protein>
    <submittedName>
        <fullName evidence="3 4">Uncharacterized protein</fullName>
    </submittedName>
</protein>